<reference evidence="4" key="2">
    <citation type="submission" date="2015-02" db="UniProtKB">
        <authorList>
            <consortium name="EnsemblMetazoa"/>
        </authorList>
    </citation>
    <scope>IDENTIFICATION</scope>
</reference>
<dbReference type="EMBL" id="JH431165">
    <property type="status" value="NOT_ANNOTATED_CDS"/>
    <property type="molecule type" value="Genomic_DNA"/>
</dbReference>
<dbReference type="FunFam" id="3.30.300.30:FF:000008">
    <property type="entry name" value="2,3-dihydroxybenzoate-AMP ligase"/>
    <property type="match status" value="1"/>
</dbReference>
<dbReference type="InterPro" id="IPR045851">
    <property type="entry name" value="AMP-bd_C_sf"/>
</dbReference>
<sequence length="115" mass="13188">MINRGGEKIFPREIEEFLHTHPKIAEAHVVGVPDARMGEEICAWIKCKSGETITEEELKRFCKENLSHFKIPKYIKFVDTFPLTITGKVQKFIIREQATTELKLGETKSVLSAKE</sequence>
<protein>
    <recommendedName>
        <fullName evidence="3">AMP-binding enzyme C-terminal domain-containing protein</fullName>
    </recommendedName>
</protein>
<dbReference type="PANTHER" id="PTHR43201">
    <property type="entry name" value="ACYL-COA SYNTHETASE"/>
    <property type="match status" value="1"/>
</dbReference>
<evidence type="ECO:0000259" key="3">
    <source>
        <dbReference type="Pfam" id="PF13193"/>
    </source>
</evidence>
<dbReference type="PANTHER" id="PTHR43201:SF5">
    <property type="entry name" value="MEDIUM-CHAIN ACYL-COA LIGASE ACSF2, MITOCHONDRIAL"/>
    <property type="match status" value="1"/>
</dbReference>
<dbReference type="Pfam" id="PF13193">
    <property type="entry name" value="AMP-binding_C"/>
    <property type="match status" value="1"/>
</dbReference>
<dbReference type="PhylomeDB" id="T1JMP4"/>
<dbReference type="STRING" id="126957.T1JMP4"/>
<dbReference type="AlphaFoldDB" id="T1JMP4"/>
<proteinExistence type="inferred from homology"/>
<reference evidence="5" key="1">
    <citation type="submission" date="2011-05" db="EMBL/GenBank/DDBJ databases">
        <authorList>
            <person name="Richards S.R."/>
            <person name="Qu J."/>
            <person name="Jiang H."/>
            <person name="Jhangiani S.N."/>
            <person name="Agravi P."/>
            <person name="Goodspeed R."/>
            <person name="Gross S."/>
            <person name="Mandapat C."/>
            <person name="Jackson L."/>
            <person name="Mathew T."/>
            <person name="Pu L."/>
            <person name="Thornton R."/>
            <person name="Saada N."/>
            <person name="Wilczek-Boney K.B."/>
            <person name="Lee S."/>
            <person name="Kovar C."/>
            <person name="Wu Y."/>
            <person name="Scherer S.E."/>
            <person name="Worley K.C."/>
            <person name="Muzny D.M."/>
            <person name="Gibbs R."/>
        </authorList>
    </citation>
    <scope>NUCLEOTIDE SEQUENCE</scope>
    <source>
        <strain evidence="5">Brora</strain>
    </source>
</reference>
<dbReference type="OMA" id="RCTEHEI"/>
<dbReference type="Proteomes" id="UP000014500">
    <property type="component" value="Unassembled WGS sequence"/>
</dbReference>
<keyword evidence="2" id="KW-0436">Ligase</keyword>
<organism evidence="4 5">
    <name type="scientific">Strigamia maritima</name>
    <name type="common">European centipede</name>
    <name type="synonym">Geophilus maritimus</name>
    <dbReference type="NCBI Taxonomy" id="126957"/>
    <lineage>
        <taxon>Eukaryota</taxon>
        <taxon>Metazoa</taxon>
        <taxon>Ecdysozoa</taxon>
        <taxon>Arthropoda</taxon>
        <taxon>Myriapoda</taxon>
        <taxon>Chilopoda</taxon>
        <taxon>Pleurostigmophora</taxon>
        <taxon>Geophilomorpha</taxon>
        <taxon>Linotaeniidae</taxon>
        <taxon>Strigamia</taxon>
    </lineage>
</organism>
<dbReference type="GO" id="GO:0006631">
    <property type="term" value="P:fatty acid metabolic process"/>
    <property type="evidence" value="ECO:0007669"/>
    <property type="project" value="TreeGrafter"/>
</dbReference>
<evidence type="ECO:0000256" key="1">
    <source>
        <dbReference type="ARBA" id="ARBA00006432"/>
    </source>
</evidence>
<dbReference type="Gene3D" id="3.30.300.30">
    <property type="match status" value="1"/>
</dbReference>
<dbReference type="GO" id="GO:0031956">
    <property type="term" value="F:medium-chain fatty acid-CoA ligase activity"/>
    <property type="evidence" value="ECO:0007669"/>
    <property type="project" value="TreeGrafter"/>
</dbReference>
<evidence type="ECO:0000313" key="5">
    <source>
        <dbReference type="Proteomes" id="UP000014500"/>
    </source>
</evidence>
<evidence type="ECO:0000313" key="4">
    <source>
        <dbReference type="EnsemblMetazoa" id="SMAR015124-PA"/>
    </source>
</evidence>
<keyword evidence="5" id="KW-1185">Reference proteome</keyword>
<name>T1JMP4_STRMM</name>
<accession>T1JMP4</accession>
<dbReference type="EnsemblMetazoa" id="SMAR015124-RA">
    <property type="protein sequence ID" value="SMAR015124-PA"/>
    <property type="gene ID" value="SMAR015124"/>
</dbReference>
<dbReference type="HOGENOM" id="CLU_000022_17_7_1"/>
<dbReference type="InterPro" id="IPR025110">
    <property type="entry name" value="AMP-bd_C"/>
</dbReference>
<dbReference type="SUPFAM" id="SSF56801">
    <property type="entry name" value="Acetyl-CoA synthetase-like"/>
    <property type="match status" value="1"/>
</dbReference>
<dbReference type="eggNOG" id="KOG1177">
    <property type="taxonomic scope" value="Eukaryota"/>
</dbReference>
<comment type="similarity">
    <text evidence="1">Belongs to the ATP-dependent AMP-binding enzyme family.</text>
</comment>
<feature type="domain" description="AMP-binding enzyme C-terminal" evidence="3">
    <location>
        <begin position="13"/>
        <end position="88"/>
    </location>
</feature>
<evidence type="ECO:0000256" key="2">
    <source>
        <dbReference type="ARBA" id="ARBA00022598"/>
    </source>
</evidence>